<reference evidence="2 3" key="1">
    <citation type="submission" date="2018-02" db="EMBL/GenBank/DDBJ databases">
        <title>Genomic Encyclopedia of Archaeal and Bacterial Type Strains, Phase II (KMG-II): from individual species to whole genera.</title>
        <authorList>
            <person name="Goeker M."/>
        </authorList>
    </citation>
    <scope>NUCLEOTIDE SEQUENCE [LARGE SCALE GENOMIC DNA]</scope>
    <source>
        <strain evidence="2 3">YU 961-1</strain>
    </source>
</reference>
<dbReference type="OrthoDB" id="154521at2070"/>
<evidence type="ECO:0000313" key="2">
    <source>
        <dbReference type="EMBL" id="PPK63163.1"/>
    </source>
</evidence>
<dbReference type="AlphaFoldDB" id="A0A2S6GD59"/>
<keyword evidence="3" id="KW-1185">Reference proteome</keyword>
<proteinExistence type="predicted"/>
<dbReference type="Proteomes" id="UP000239203">
    <property type="component" value="Unassembled WGS sequence"/>
</dbReference>
<sequence>MSVTFRTAEELAQALRRAAEAHGAHEARTGREDADWPTWYAEHMVREQRFAHLPERVETSRTTTAQETVPARGADGEHDFFLRYGTGGDDLSDG</sequence>
<evidence type="ECO:0000313" key="3">
    <source>
        <dbReference type="Proteomes" id="UP000239203"/>
    </source>
</evidence>
<dbReference type="EMBL" id="PTIX01000031">
    <property type="protein sequence ID" value="PPK63163.1"/>
    <property type="molecule type" value="Genomic_DNA"/>
</dbReference>
<name>A0A2S6GD59_9PSEU</name>
<dbReference type="RefSeq" id="WP_146108358.1">
    <property type="nucleotide sequence ID" value="NZ_CP154825.1"/>
</dbReference>
<accession>A0A2S6GD59</accession>
<gene>
    <name evidence="2" type="ORF">CLV40_13132</name>
</gene>
<comment type="caution">
    <text evidence="2">The sequence shown here is derived from an EMBL/GenBank/DDBJ whole genome shotgun (WGS) entry which is preliminary data.</text>
</comment>
<protein>
    <submittedName>
        <fullName evidence="2">Uncharacterized protein</fullName>
    </submittedName>
</protein>
<feature type="region of interest" description="Disordered" evidence="1">
    <location>
        <begin position="58"/>
        <end position="94"/>
    </location>
</feature>
<organism evidence="2 3">
    <name type="scientific">Actinokineospora auranticolor</name>
    <dbReference type="NCBI Taxonomy" id="155976"/>
    <lineage>
        <taxon>Bacteria</taxon>
        <taxon>Bacillati</taxon>
        <taxon>Actinomycetota</taxon>
        <taxon>Actinomycetes</taxon>
        <taxon>Pseudonocardiales</taxon>
        <taxon>Pseudonocardiaceae</taxon>
        <taxon>Actinokineospora</taxon>
    </lineage>
</organism>
<evidence type="ECO:0000256" key="1">
    <source>
        <dbReference type="SAM" id="MobiDB-lite"/>
    </source>
</evidence>